<protein>
    <submittedName>
        <fullName evidence="1">Uncharacterized protein</fullName>
    </submittedName>
</protein>
<accession>A0A7R9F757</accession>
<reference evidence="1" key="1">
    <citation type="submission" date="2020-11" db="EMBL/GenBank/DDBJ databases">
        <authorList>
            <person name="Tran Van P."/>
        </authorList>
    </citation>
    <scope>NUCLEOTIDE SEQUENCE</scope>
</reference>
<dbReference type="EMBL" id="OD568549">
    <property type="protein sequence ID" value="CAD7447091.1"/>
    <property type="molecule type" value="Genomic_DNA"/>
</dbReference>
<organism evidence="1">
    <name type="scientific">Timema bartmani</name>
    <dbReference type="NCBI Taxonomy" id="61472"/>
    <lineage>
        <taxon>Eukaryota</taxon>
        <taxon>Metazoa</taxon>
        <taxon>Ecdysozoa</taxon>
        <taxon>Arthropoda</taxon>
        <taxon>Hexapoda</taxon>
        <taxon>Insecta</taxon>
        <taxon>Pterygota</taxon>
        <taxon>Neoptera</taxon>
        <taxon>Polyneoptera</taxon>
        <taxon>Phasmatodea</taxon>
        <taxon>Timematodea</taxon>
        <taxon>Timematoidea</taxon>
        <taxon>Timematidae</taxon>
        <taxon>Timema</taxon>
    </lineage>
</organism>
<sequence>MKGQMPLRDHRSQQQEILEPCFTNTILRQNPELLKVMNLKLMAGIKFTVRDFNNTPEAWCTLASDPGIVSSTAYLKRNDLDGSAYLRHNNICFYHHILIPVQDITPKGLKPKSWFSLEPELRMSTEPKPGFALENELGFNIKPETGIDLHNEPGSLPAAHHTKDRRTTPMKLKGHIEIIKGRQLRDKVARQATLLSKYWTAGSIYEKSDGSNVSESIVLLRTCSHV</sequence>
<gene>
    <name evidence="1" type="ORF">TBIB3V08_LOCUS9408</name>
</gene>
<proteinExistence type="predicted"/>
<evidence type="ECO:0000313" key="1">
    <source>
        <dbReference type="EMBL" id="CAD7447091.1"/>
    </source>
</evidence>
<name>A0A7R9F757_9NEOP</name>
<dbReference type="AlphaFoldDB" id="A0A7R9F757"/>